<proteinExistence type="predicted"/>
<protein>
    <submittedName>
        <fullName evidence="1">Uncharacterized protein</fullName>
    </submittedName>
</protein>
<sequence>MWSVTTITKQDIYKNIVFFGKKENKGKKGKSKEKDHDDDDDCVTTTTGGDLVILRDFESVNLVSDESTWIINSGTTLKEFFTYYTSSDFGVLKMRNDSVTKVIGVVNICLQTNMGMQL</sequence>
<accession>A0A371EZA8</accession>
<keyword evidence="2" id="KW-1185">Reference proteome</keyword>
<dbReference type="AlphaFoldDB" id="A0A371EZA8"/>
<gene>
    <name evidence="1" type="ORF">CR513_49274</name>
</gene>
<feature type="non-terminal residue" evidence="1">
    <location>
        <position position="1"/>
    </location>
</feature>
<name>A0A371EZA8_MUCPR</name>
<evidence type="ECO:0000313" key="1">
    <source>
        <dbReference type="EMBL" id="RDX71397.1"/>
    </source>
</evidence>
<comment type="caution">
    <text evidence="1">The sequence shown here is derived from an EMBL/GenBank/DDBJ whole genome shotgun (WGS) entry which is preliminary data.</text>
</comment>
<dbReference type="OrthoDB" id="1727805at2759"/>
<organism evidence="1 2">
    <name type="scientific">Mucuna pruriens</name>
    <name type="common">Velvet bean</name>
    <name type="synonym">Dolichos pruriens</name>
    <dbReference type="NCBI Taxonomy" id="157652"/>
    <lineage>
        <taxon>Eukaryota</taxon>
        <taxon>Viridiplantae</taxon>
        <taxon>Streptophyta</taxon>
        <taxon>Embryophyta</taxon>
        <taxon>Tracheophyta</taxon>
        <taxon>Spermatophyta</taxon>
        <taxon>Magnoliopsida</taxon>
        <taxon>eudicotyledons</taxon>
        <taxon>Gunneridae</taxon>
        <taxon>Pentapetalae</taxon>
        <taxon>rosids</taxon>
        <taxon>fabids</taxon>
        <taxon>Fabales</taxon>
        <taxon>Fabaceae</taxon>
        <taxon>Papilionoideae</taxon>
        <taxon>50 kb inversion clade</taxon>
        <taxon>NPAAA clade</taxon>
        <taxon>indigoferoid/millettioid clade</taxon>
        <taxon>Phaseoleae</taxon>
        <taxon>Mucuna</taxon>
    </lineage>
</organism>
<reference evidence="1" key="1">
    <citation type="submission" date="2018-05" db="EMBL/GenBank/DDBJ databases">
        <title>Draft genome of Mucuna pruriens seed.</title>
        <authorList>
            <person name="Nnadi N.E."/>
            <person name="Vos R."/>
            <person name="Hasami M.H."/>
            <person name="Devisetty U.K."/>
            <person name="Aguiy J.C."/>
        </authorList>
    </citation>
    <scope>NUCLEOTIDE SEQUENCE [LARGE SCALE GENOMIC DNA]</scope>
    <source>
        <strain evidence="1">JCA_2017</strain>
    </source>
</reference>
<dbReference type="EMBL" id="QJKJ01011349">
    <property type="protein sequence ID" value="RDX71397.1"/>
    <property type="molecule type" value="Genomic_DNA"/>
</dbReference>
<evidence type="ECO:0000313" key="2">
    <source>
        <dbReference type="Proteomes" id="UP000257109"/>
    </source>
</evidence>
<dbReference type="Proteomes" id="UP000257109">
    <property type="component" value="Unassembled WGS sequence"/>
</dbReference>